<protein>
    <submittedName>
        <fullName evidence="3">Amidohydrolase</fullName>
    </submittedName>
</protein>
<reference evidence="4" key="1">
    <citation type="journal article" date="2019" name="Int. J. Syst. Evol. Microbiol.">
        <title>The Global Catalogue of Microorganisms (GCM) 10K type strain sequencing project: providing services to taxonomists for standard genome sequencing and annotation.</title>
        <authorList>
            <consortium name="The Broad Institute Genomics Platform"/>
            <consortium name="The Broad Institute Genome Sequencing Center for Infectious Disease"/>
            <person name="Wu L."/>
            <person name="Ma J."/>
        </authorList>
    </citation>
    <scope>NUCLEOTIDE SEQUENCE [LARGE SCALE GENOMIC DNA]</scope>
    <source>
        <strain evidence="4">JCM 17337</strain>
    </source>
</reference>
<dbReference type="PANTHER" id="PTHR22642:SF21">
    <property type="entry name" value="PERIPLASMIC PROTEIN"/>
    <property type="match status" value="1"/>
</dbReference>
<proteinExistence type="predicted"/>
<feature type="signal peptide" evidence="1">
    <location>
        <begin position="1"/>
        <end position="22"/>
    </location>
</feature>
<dbReference type="InterPro" id="IPR011059">
    <property type="entry name" value="Metal-dep_hydrolase_composite"/>
</dbReference>
<evidence type="ECO:0000256" key="1">
    <source>
        <dbReference type="SAM" id="SignalP"/>
    </source>
</evidence>
<name>A0ABP7GUL5_9FLAO</name>
<gene>
    <name evidence="3" type="ORF">GCM10022423_31990</name>
</gene>
<dbReference type="SUPFAM" id="SSF51338">
    <property type="entry name" value="Composite domain of metallo-dependent hydrolases"/>
    <property type="match status" value="1"/>
</dbReference>
<accession>A0ABP7GUL5</accession>
<evidence type="ECO:0000313" key="3">
    <source>
        <dbReference type="EMBL" id="GAA3774824.1"/>
    </source>
</evidence>
<dbReference type="InterPro" id="IPR032466">
    <property type="entry name" value="Metal_Hydrolase"/>
</dbReference>
<dbReference type="PANTHER" id="PTHR22642">
    <property type="entry name" value="IMIDAZOLONEPROPIONASE"/>
    <property type="match status" value="1"/>
</dbReference>
<keyword evidence="4" id="KW-1185">Reference proteome</keyword>
<dbReference type="Gene3D" id="2.30.40.10">
    <property type="entry name" value="Urease, subunit C, domain 1"/>
    <property type="match status" value="1"/>
</dbReference>
<dbReference type="SUPFAM" id="SSF51556">
    <property type="entry name" value="Metallo-dependent hydrolases"/>
    <property type="match status" value="1"/>
</dbReference>
<dbReference type="CDD" id="cd01300">
    <property type="entry name" value="YtcJ_like"/>
    <property type="match status" value="1"/>
</dbReference>
<feature type="chain" id="PRO_5046813327" evidence="1">
    <location>
        <begin position="23"/>
        <end position="593"/>
    </location>
</feature>
<evidence type="ECO:0000259" key="2">
    <source>
        <dbReference type="Pfam" id="PF07969"/>
    </source>
</evidence>
<dbReference type="Gene3D" id="3.10.310.70">
    <property type="match status" value="1"/>
</dbReference>
<dbReference type="InterPro" id="IPR013108">
    <property type="entry name" value="Amidohydro_3"/>
</dbReference>
<evidence type="ECO:0000313" key="4">
    <source>
        <dbReference type="Proteomes" id="UP001500748"/>
    </source>
</evidence>
<comment type="caution">
    <text evidence="3">The sequence shown here is derived from an EMBL/GenBank/DDBJ whole genome shotgun (WGS) entry which is preliminary data.</text>
</comment>
<dbReference type="InterPro" id="IPR033932">
    <property type="entry name" value="YtcJ-like"/>
</dbReference>
<dbReference type="EMBL" id="BAABDU010000005">
    <property type="protein sequence ID" value="GAA3774824.1"/>
    <property type="molecule type" value="Genomic_DNA"/>
</dbReference>
<feature type="domain" description="Amidohydrolase 3" evidence="2">
    <location>
        <begin position="73"/>
        <end position="562"/>
    </location>
</feature>
<dbReference type="Gene3D" id="3.20.20.140">
    <property type="entry name" value="Metal-dependent hydrolases"/>
    <property type="match status" value="1"/>
</dbReference>
<keyword evidence="1" id="KW-0732">Signal</keyword>
<sequence length="593" mass="65860">MTTLTKLLILFCLVVSSFTASAQKKASLIIINAKVVTLNDASPQAQAIAINGDKITAVGTNAQILKFKTSQTKTIDAKGKTVIPGLYDSHLHVIRGGRFYNTELRWDGVKTLSRALQLLKEQAQRTREGQWVRVVGGWTEYQFEEKRKPTLAEINEATGNTPTFILNLYGEAYLNQSGIKKLGIDEDTPNPIGGLIQKDRFGQPTGLLVAEPNAFILYSTLSKLPELTALEKVNSTKLFMSELNSLGVTSVMDAGGGFQNFPDDYAITDSLSKLNQLTVRLPYYLFAQRPGKELEDYNKWISMVDIDAHVHDDKPTEYYVLGGGENLVASGGDFENFTKPRPELLPVMESQLKNVIGTLVKNRWPFRLHATYDESIVRFLNVIEEVNKETPLKDLVWFFDHAETVSDASLLRIKKLGGGIAIQHRMAYQAETFISRYGKKAALNAPPIRKMLDLGIKVGGGTDGTRVASYNPWVGLYWLVTGKSLGGIEFAAPENQLDRITALKIYTQGSASLIRQEKDRGTIKEGFLADIVILSDDYLTINAEKIKDISSDLTILDGKVIYGKEDFLKFAPVIPKAIPDWSPVNYYGGYQKN</sequence>
<dbReference type="RefSeq" id="WP_345145623.1">
    <property type="nucleotide sequence ID" value="NZ_BAABDU010000005.1"/>
</dbReference>
<dbReference type="Proteomes" id="UP001500748">
    <property type="component" value="Unassembled WGS sequence"/>
</dbReference>
<dbReference type="Pfam" id="PF07969">
    <property type="entry name" value="Amidohydro_3"/>
    <property type="match status" value="1"/>
</dbReference>
<organism evidence="3 4">
    <name type="scientific">Flavobacterium ginsengiterrae</name>
    <dbReference type="NCBI Taxonomy" id="871695"/>
    <lineage>
        <taxon>Bacteria</taxon>
        <taxon>Pseudomonadati</taxon>
        <taxon>Bacteroidota</taxon>
        <taxon>Flavobacteriia</taxon>
        <taxon>Flavobacteriales</taxon>
        <taxon>Flavobacteriaceae</taxon>
        <taxon>Flavobacterium</taxon>
    </lineage>
</organism>